<name>A0A6J4JMI6_9CHLR</name>
<proteinExistence type="predicted"/>
<dbReference type="GO" id="GO:0006355">
    <property type="term" value="P:regulation of DNA-templated transcription"/>
    <property type="evidence" value="ECO:0007669"/>
    <property type="project" value="InterPro"/>
</dbReference>
<dbReference type="AlphaFoldDB" id="A0A6J4JMI6"/>
<dbReference type="InterPro" id="IPR013321">
    <property type="entry name" value="Arc_rbn_hlx_hlx"/>
</dbReference>
<dbReference type="SUPFAM" id="SSF47598">
    <property type="entry name" value="Ribbon-helix-helix"/>
    <property type="match status" value="1"/>
</dbReference>
<evidence type="ECO:0000313" key="1">
    <source>
        <dbReference type="EMBL" id="CAA9282415.1"/>
    </source>
</evidence>
<dbReference type="InterPro" id="IPR010985">
    <property type="entry name" value="Ribbon_hlx_hlx"/>
</dbReference>
<reference evidence="1" key="1">
    <citation type="submission" date="2020-02" db="EMBL/GenBank/DDBJ databases">
        <authorList>
            <person name="Meier V. D."/>
        </authorList>
    </citation>
    <scope>NUCLEOTIDE SEQUENCE</scope>
    <source>
        <strain evidence="1">AVDCRST_MAG26</strain>
    </source>
</reference>
<dbReference type="Gene3D" id="1.10.1220.10">
    <property type="entry name" value="Met repressor-like"/>
    <property type="match status" value="1"/>
</dbReference>
<dbReference type="EMBL" id="CADCTK010000813">
    <property type="protein sequence ID" value="CAA9282415.1"/>
    <property type="molecule type" value="Genomic_DNA"/>
</dbReference>
<organism evidence="1">
    <name type="scientific">uncultured Chloroflexia bacterium</name>
    <dbReference type="NCBI Taxonomy" id="1672391"/>
    <lineage>
        <taxon>Bacteria</taxon>
        <taxon>Bacillati</taxon>
        <taxon>Chloroflexota</taxon>
        <taxon>Chloroflexia</taxon>
        <taxon>environmental samples</taxon>
    </lineage>
</organism>
<accession>A0A6J4JMI6</accession>
<gene>
    <name evidence="1" type="ORF">AVDCRST_MAG26-3474</name>
</gene>
<protein>
    <recommendedName>
        <fullName evidence="2">Arc-like DNA binding domain-containing protein</fullName>
    </recommendedName>
</protein>
<evidence type="ECO:0008006" key="2">
    <source>
        <dbReference type="Google" id="ProtNLM"/>
    </source>
</evidence>
<sequence length="66" mass="7525">MPSKLIEPLPDQIFRTVTLRLPEDLHAELARLATEEHRTLHSQLLVLLGHALQPPSEVPEENDRLV</sequence>